<dbReference type="AlphaFoldDB" id="A0AAD1IQH0"/>
<dbReference type="RefSeq" id="WP_134054585.1">
    <property type="nucleotide sequence ID" value="NZ_AP022586.1"/>
</dbReference>
<keyword evidence="4" id="KW-1185">Reference proteome</keyword>
<organism evidence="3 4">
    <name type="scientific">Mycolicibacterium litorale</name>
    <dbReference type="NCBI Taxonomy" id="758802"/>
    <lineage>
        <taxon>Bacteria</taxon>
        <taxon>Bacillati</taxon>
        <taxon>Actinomycetota</taxon>
        <taxon>Actinomycetes</taxon>
        <taxon>Mycobacteriales</taxon>
        <taxon>Mycobacteriaceae</taxon>
        <taxon>Mycolicibacterium</taxon>
    </lineage>
</organism>
<feature type="region of interest" description="Disordered" evidence="1">
    <location>
        <begin position="174"/>
        <end position="261"/>
    </location>
</feature>
<feature type="compositionally biased region" description="Basic and acidic residues" evidence="1">
    <location>
        <begin position="174"/>
        <end position="212"/>
    </location>
</feature>
<feature type="compositionally biased region" description="Polar residues" evidence="1">
    <location>
        <begin position="12"/>
        <end position="21"/>
    </location>
</feature>
<reference evidence="3 4" key="1">
    <citation type="journal article" date="2019" name="Emerg. Microbes Infect.">
        <title>Comprehensive subspecies identification of 175 nontuberculous mycobacteria species based on 7547 genomic profiles.</title>
        <authorList>
            <person name="Matsumoto Y."/>
            <person name="Kinjo T."/>
            <person name="Motooka D."/>
            <person name="Nabeya D."/>
            <person name="Jung N."/>
            <person name="Uechi K."/>
            <person name="Horii T."/>
            <person name="Iida T."/>
            <person name="Fujita J."/>
            <person name="Nakamura S."/>
        </authorList>
    </citation>
    <scope>NUCLEOTIDE SEQUENCE [LARGE SCALE GENOMIC DNA]</scope>
    <source>
        <strain evidence="3 4">JCM 17423</strain>
    </source>
</reference>
<evidence type="ECO:0000256" key="1">
    <source>
        <dbReference type="SAM" id="MobiDB-lite"/>
    </source>
</evidence>
<dbReference type="EMBL" id="AP022586">
    <property type="protein sequence ID" value="BBY17722.1"/>
    <property type="molecule type" value="Genomic_DNA"/>
</dbReference>
<dbReference type="InterPro" id="IPR028908">
    <property type="entry name" value="Tox-PL_dom"/>
</dbReference>
<feature type="region of interest" description="Disordered" evidence="1">
    <location>
        <begin position="1"/>
        <end position="21"/>
    </location>
</feature>
<evidence type="ECO:0000313" key="4">
    <source>
        <dbReference type="Proteomes" id="UP000466607"/>
    </source>
</evidence>
<sequence>MSPAASAADLPSRSQIEQWSTKHLADGAAQWRAAAASSDDAFDQHRQNIVSPGGTLWEGDAKDAALARVASDIAVVGSQSGVLREAAGRAENGVTDIDAAKREALAAIEAAESDGFEVAEDLSITDTRAYDSDTAAARQIAAAEHAEDIRWAAERLTQADAHVGAHLEAKATELKEMRFDGETDGRDGDPTIRLVDHRTDASGSDADQRGWRDLLLPPETPKDAASGTPAGTDPAEDTAKSPLDEVLVPAKTTDPGQPRNLDEALDEVAGQPAPTAQGPRLDPAKVEEFKATARRLMEQQGVPADQIEQRLNDMVANAQKPLVPYTPPDGPPPPKPGFGEGFGDAWRSAEESVRDLTGRNGWDPLKEAWKNLGGSLAETAMDPYGTTARSVAENAEALQDNPEYWLGGKTFESGAAAATLPFGLEGAAASRLSALDDVARSGIPHEVIDTPRTPHSPASFPAQQEMVPPVAPHTPFAVENQGLPRGSDHPITPTPDGFDYPDAIGPSAPQSISDIQQWLPEINRGPDMDPFDPARAVNCGQCALAVDQRLTGNVPDASAGLGTLSVPEMEAATGLRQEPATPAEIEQYLVSQGPGAHTVVGVDRANGFAGHWFNAYYDGSRVYAVDGQTGQIVGWPPNMDLPNGPVTVWDMGVPK</sequence>
<name>A0AAD1IQH0_9MYCO</name>
<accession>A0AAD1IQH0</accession>
<dbReference type="Proteomes" id="UP000466607">
    <property type="component" value="Chromosome"/>
</dbReference>
<evidence type="ECO:0000259" key="2">
    <source>
        <dbReference type="Pfam" id="PF15644"/>
    </source>
</evidence>
<feature type="domain" description="Tox-PL" evidence="2">
    <location>
        <begin position="538"/>
        <end position="630"/>
    </location>
</feature>
<gene>
    <name evidence="3" type="ORF">MLIT_33140</name>
</gene>
<evidence type="ECO:0000313" key="3">
    <source>
        <dbReference type="EMBL" id="BBY17722.1"/>
    </source>
</evidence>
<protein>
    <recommendedName>
        <fullName evidence="2">Tox-PL domain-containing protein</fullName>
    </recommendedName>
</protein>
<proteinExistence type="predicted"/>
<dbReference type="Pfam" id="PF15644">
    <property type="entry name" value="Gln_amidase"/>
    <property type="match status" value="1"/>
</dbReference>